<dbReference type="GO" id="GO:0005886">
    <property type="term" value="C:plasma membrane"/>
    <property type="evidence" value="ECO:0007669"/>
    <property type="project" value="TreeGrafter"/>
</dbReference>
<protein>
    <recommendedName>
        <fullName evidence="2">MacB-like periplasmic core domain-containing protein</fullName>
    </recommendedName>
</protein>
<reference evidence="3 4" key="1">
    <citation type="journal article" date="2015" name="BMC Genomics">
        <title>Genome mining reveals unlocked bioactive potential of marine Gram-negative bacteria.</title>
        <authorList>
            <person name="Machado H."/>
            <person name="Sonnenschein E.C."/>
            <person name="Melchiorsen J."/>
            <person name="Gram L."/>
        </authorList>
    </citation>
    <scope>NUCLEOTIDE SEQUENCE [LARGE SCALE GENOMIC DNA]</scope>
    <source>
        <strain evidence="3 4">S2471</strain>
    </source>
</reference>
<sequence>MWSDIQDALRALFSRWRMTACFVLLQSSAMAALLVAGVLAWQAHGPLPYEQAERLAWVDGELRNEQGEVALSESLSAPAAWDLHRTPELFEQASPVYYTDMLYANHPQQPRISAALVEPGYFSLFNMTLQSGHYFAASSLQGQQAQSATQVVVSARFARRYLSEQDALGQVVQLDDRRFQVVGILAPDSREPELFRAAQYSDVFLPFFSHTATEITPFAHMAIRNNLMLVGRTMPGANTVLQTQALQLSADINELSRQYGFGDTSFRLTLRPLDSKLKGALQETGSWLLGAALGVIVVTLCNLFALYLLDFKSRQAQLALHLALGARPSRLFRQVLCHAVALFGLSALVATGLAPGLLALVQYWGEDILGSITWLHLSWQAYLGMWLVALLLAWGFARSVFAFVELHGLRQQLSGSGKGQVKQLPGWLSQLLINAQLVIGMVVLCFSLWLLSHYGAQMSKAQGFDDTGLVQVQMQQLDFERSEAKAQARRQLSEANIKALLAQPQIAAVSLAANHPLEMSWVEPISTVPDSARQLTAFGQWSGVDYFATVGQRVLAGSEYSAEQMTLDAPGEAVIINQGLASKLGLTLQDVGVTLYSRNQRPVRLQAIVADVYSPALGTPDIVYLPHNFFITNLMIKLAPGQSLTKPDLNALLRVQDPTQSVFQLTSMTAHAGAMSKSARLSAYTGIALSSLMMLLVGAGLYGVLGYLTLLTAPVWRIKWQLGAKAGTLLKEHLIIRVCKVLPVSFVAFLLLVGVCWVFKLALMGLLVSFSLAVTFMFLMVLLLDYYHTNRLLKDFC</sequence>
<dbReference type="AlphaFoldDB" id="A0A0F4QIJ9"/>
<dbReference type="PANTHER" id="PTHR30572:SF4">
    <property type="entry name" value="ABC TRANSPORTER PERMEASE YTRF"/>
    <property type="match status" value="1"/>
</dbReference>
<dbReference type="PATRIC" id="fig|43658.5.peg.3186"/>
<feature type="transmembrane region" description="Helical" evidence="1">
    <location>
        <begin position="427"/>
        <end position="451"/>
    </location>
</feature>
<feature type="domain" description="MacB-like periplasmic core" evidence="2">
    <location>
        <begin position="75"/>
        <end position="210"/>
    </location>
</feature>
<dbReference type="OrthoDB" id="6282858at2"/>
<evidence type="ECO:0000313" key="3">
    <source>
        <dbReference type="EMBL" id="KJZ07523.1"/>
    </source>
</evidence>
<keyword evidence="1" id="KW-1133">Transmembrane helix</keyword>
<feature type="transmembrane region" description="Helical" evidence="1">
    <location>
        <begin position="287"/>
        <end position="309"/>
    </location>
</feature>
<keyword evidence="1" id="KW-0472">Membrane</keyword>
<keyword evidence="4" id="KW-1185">Reference proteome</keyword>
<evidence type="ECO:0000313" key="4">
    <source>
        <dbReference type="Proteomes" id="UP000033452"/>
    </source>
</evidence>
<feature type="transmembrane region" description="Helical" evidence="1">
    <location>
        <begin position="734"/>
        <end position="755"/>
    </location>
</feature>
<accession>A0A0F4QIJ9</accession>
<feature type="transmembrane region" description="Helical" evidence="1">
    <location>
        <begin position="335"/>
        <end position="361"/>
    </location>
</feature>
<evidence type="ECO:0000256" key="1">
    <source>
        <dbReference type="SAM" id="Phobius"/>
    </source>
</evidence>
<dbReference type="Pfam" id="PF12704">
    <property type="entry name" value="MacB_PCD"/>
    <property type="match status" value="1"/>
</dbReference>
<evidence type="ECO:0000259" key="2">
    <source>
        <dbReference type="Pfam" id="PF12704"/>
    </source>
</evidence>
<feature type="transmembrane region" description="Helical" evidence="1">
    <location>
        <begin position="687"/>
        <end position="713"/>
    </location>
</feature>
<gene>
    <name evidence="3" type="ORF">TW77_15055</name>
</gene>
<dbReference type="EMBL" id="JXYA01000036">
    <property type="protein sequence ID" value="KJZ07523.1"/>
    <property type="molecule type" value="Genomic_DNA"/>
</dbReference>
<name>A0A0F4QIJ9_9GAMM</name>
<dbReference type="InterPro" id="IPR025857">
    <property type="entry name" value="MacB_PCD"/>
</dbReference>
<feature type="transmembrane region" description="Helical" evidence="1">
    <location>
        <begin position="761"/>
        <end position="784"/>
    </location>
</feature>
<organism evidence="3 4">
    <name type="scientific">Pseudoalteromonas rubra</name>
    <dbReference type="NCBI Taxonomy" id="43658"/>
    <lineage>
        <taxon>Bacteria</taxon>
        <taxon>Pseudomonadati</taxon>
        <taxon>Pseudomonadota</taxon>
        <taxon>Gammaproteobacteria</taxon>
        <taxon>Alteromonadales</taxon>
        <taxon>Pseudoalteromonadaceae</taxon>
        <taxon>Pseudoalteromonas</taxon>
    </lineage>
</organism>
<dbReference type="RefSeq" id="WP_046005810.1">
    <property type="nucleotide sequence ID" value="NZ_JXYA01000036.1"/>
</dbReference>
<dbReference type="Proteomes" id="UP000033452">
    <property type="component" value="Unassembled WGS sequence"/>
</dbReference>
<dbReference type="InterPro" id="IPR050250">
    <property type="entry name" value="Macrolide_Exporter_MacB"/>
</dbReference>
<proteinExistence type="predicted"/>
<feature type="transmembrane region" description="Helical" evidence="1">
    <location>
        <begin position="381"/>
        <end position="406"/>
    </location>
</feature>
<dbReference type="GO" id="GO:0022857">
    <property type="term" value="F:transmembrane transporter activity"/>
    <property type="evidence" value="ECO:0007669"/>
    <property type="project" value="TreeGrafter"/>
</dbReference>
<dbReference type="PANTHER" id="PTHR30572">
    <property type="entry name" value="MEMBRANE COMPONENT OF TRANSPORTER-RELATED"/>
    <property type="match status" value="1"/>
</dbReference>
<comment type="caution">
    <text evidence="3">The sequence shown here is derived from an EMBL/GenBank/DDBJ whole genome shotgun (WGS) entry which is preliminary data.</text>
</comment>
<keyword evidence="1" id="KW-0812">Transmembrane</keyword>